<feature type="compositionally biased region" description="Polar residues" evidence="5">
    <location>
        <begin position="1"/>
        <end position="23"/>
    </location>
</feature>
<comment type="caution">
    <text evidence="6">The sequence shown here is derived from an EMBL/GenBank/DDBJ whole genome shotgun (WGS) entry which is preliminary data.</text>
</comment>
<keyword evidence="4" id="KW-0853">WD repeat</keyword>
<feature type="compositionally biased region" description="Low complexity" evidence="5">
    <location>
        <begin position="633"/>
        <end position="654"/>
    </location>
</feature>
<feature type="repeat" description="WD" evidence="4">
    <location>
        <begin position="676"/>
        <end position="707"/>
    </location>
</feature>
<evidence type="ECO:0000313" key="6">
    <source>
        <dbReference type="EMBL" id="PHH63389.1"/>
    </source>
</evidence>
<evidence type="ECO:0000256" key="5">
    <source>
        <dbReference type="SAM" id="MobiDB-lite"/>
    </source>
</evidence>
<dbReference type="SMART" id="SM00320">
    <property type="entry name" value="WD40"/>
    <property type="match status" value="5"/>
</dbReference>
<comment type="similarity">
    <text evidence="3">Belongs to the WD repeat cdt2 family.</text>
</comment>
<dbReference type="GO" id="GO:0005634">
    <property type="term" value="C:nucleus"/>
    <property type="evidence" value="ECO:0007669"/>
    <property type="project" value="TreeGrafter"/>
</dbReference>
<evidence type="ECO:0008006" key="8">
    <source>
        <dbReference type="Google" id="ProtNLM"/>
    </source>
</evidence>
<keyword evidence="7" id="KW-1185">Reference proteome</keyword>
<feature type="region of interest" description="Disordered" evidence="5">
    <location>
        <begin position="632"/>
        <end position="654"/>
    </location>
</feature>
<dbReference type="PROSITE" id="PS50082">
    <property type="entry name" value="WD_REPEATS_2"/>
    <property type="match status" value="3"/>
</dbReference>
<evidence type="ECO:0000256" key="4">
    <source>
        <dbReference type="PROSITE-ProRule" id="PRU00221"/>
    </source>
</evidence>
<dbReference type="Proteomes" id="UP000226192">
    <property type="component" value="Unassembled WGS sequence"/>
</dbReference>
<dbReference type="InterPro" id="IPR015943">
    <property type="entry name" value="WD40/YVTN_repeat-like_dom_sf"/>
</dbReference>
<dbReference type="PANTHER" id="PTHR22852:SF0">
    <property type="entry name" value="DENTICLELESS PROTEIN HOMOLOG"/>
    <property type="match status" value="1"/>
</dbReference>
<comment type="pathway">
    <text evidence="1">Protein modification; protein ubiquitination.</text>
</comment>
<dbReference type="InterPro" id="IPR036322">
    <property type="entry name" value="WD40_repeat_dom_sf"/>
</dbReference>
<dbReference type="GO" id="GO:0030674">
    <property type="term" value="F:protein-macromolecule adaptor activity"/>
    <property type="evidence" value="ECO:0007669"/>
    <property type="project" value="TreeGrafter"/>
</dbReference>
<dbReference type="OrthoDB" id="2096344at2759"/>
<feature type="region of interest" description="Disordered" evidence="5">
    <location>
        <begin position="1"/>
        <end position="68"/>
    </location>
</feature>
<evidence type="ECO:0000256" key="2">
    <source>
        <dbReference type="ARBA" id="ARBA00022786"/>
    </source>
</evidence>
<feature type="repeat" description="WD" evidence="4">
    <location>
        <begin position="324"/>
        <end position="365"/>
    </location>
</feature>
<protein>
    <recommendedName>
        <fullName evidence="8">Anaphase-promoting complex subunit 4 WD40 domain-containing protein</fullName>
    </recommendedName>
</protein>
<dbReference type="GO" id="GO:0043161">
    <property type="term" value="P:proteasome-mediated ubiquitin-dependent protein catabolic process"/>
    <property type="evidence" value="ECO:0007669"/>
    <property type="project" value="TreeGrafter"/>
</dbReference>
<dbReference type="Pfam" id="PF00400">
    <property type="entry name" value="WD40"/>
    <property type="match status" value="2"/>
</dbReference>
<accession>A0A2C5X9R0</accession>
<keyword evidence="2" id="KW-0833">Ubl conjugation pathway</keyword>
<evidence type="ECO:0000256" key="1">
    <source>
        <dbReference type="ARBA" id="ARBA00004906"/>
    </source>
</evidence>
<organism evidence="6 7">
    <name type="scientific">Ophiocordyceps australis</name>
    <dbReference type="NCBI Taxonomy" id="1399860"/>
    <lineage>
        <taxon>Eukaryota</taxon>
        <taxon>Fungi</taxon>
        <taxon>Dikarya</taxon>
        <taxon>Ascomycota</taxon>
        <taxon>Pezizomycotina</taxon>
        <taxon>Sordariomycetes</taxon>
        <taxon>Hypocreomycetidae</taxon>
        <taxon>Hypocreales</taxon>
        <taxon>Ophiocordycipitaceae</taxon>
        <taxon>Ophiocordyceps</taxon>
    </lineage>
</organism>
<dbReference type="PANTHER" id="PTHR22852">
    <property type="entry name" value="LETHAL 2 DENTICLELESS PROTEIN RETINOIC ACID-REGULATED NUCLEAR MATRIX-ASSOCIATED PROTEIN"/>
    <property type="match status" value="1"/>
</dbReference>
<dbReference type="InterPro" id="IPR051865">
    <property type="entry name" value="WD-repeat_CDT2_adapter"/>
</dbReference>
<dbReference type="STRING" id="1399860.A0A2C5X9R0"/>
<feature type="region of interest" description="Disordered" evidence="5">
    <location>
        <begin position="82"/>
        <end position="132"/>
    </location>
</feature>
<dbReference type="InterPro" id="IPR001680">
    <property type="entry name" value="WD40_rpt"/>
</dbReference>
<evidence type="ECO:0000313" key="7">
    <source>
        <dbReference type="Proteomes" id="UP000226192"/>
    </source>
</evidence>
<reference evidence="6 7" key="1">
    <citation type="submission" date="2017-06" db="EMBL/GenBank/DDBJ databases">
        <title>Ant-infecting Ophiocordyceps genomes reveal a high diversity of potential behavioral manipulation genes and a possible major role for enterotoxins.</title>
        <authorList>
            <person name="De Bekker C."/>
            <person name="Evans H.C."/>
            <person name="Brachmann A."/>
            <person name="Hughes D.P."/>
        </authorList>
    </citation>
    <scope>NUCLEOTIDE SEQUENCE [LARGE SCALE GENOMIC DNA]</scope>
    <source>
        <strain evidence="6 7">Map64</strain>
    </source>
</reference>
<dbReference type="EMBL" id="NJET01000050">
    <property type="protein sequence ID" value="PHH63389.1"/>
    <property type="molecule type" value="Genomic_DNA"/>
</dbReference>
<evidence type="ECO:0000256" key="3">
    <source>
        <dbReference type="ARBA" id="ARBA00038344"/>
    </source>
</evidence>
<dbReference type="AlphaFoldDB" id="A0A2C5X9R0"/>
<gene>
    <name evidence="6" type="ORF">CDD81_5990</name>
</gene>
<sequence length="748" mass="81344">MQAGTASSSPTHQPPTSAANGQLLSPPRTNRRKETRVPSVTPRRFRRFFTPRSLQAAEPDGPARVTLGSLEPAAINRRLQSPASLADDDESLDGAIPSSPIERLTEPEPRHAKRRRHSRQQASPGPKRQRPAGLLFACPKNVSSSSTSLSASSLAIGEAQQPIATDHGQNNSLSNFFRTSRAAPQALLGKPFSPLQGQMPADSQGRSPLVEAYKPTPIRKLANRGFHAHLLNREHGFSAFADQQHVAYPAADPRVETASFYSDSDDVCFCTPLGAPGRAFPFCLASCHSYPITAIGDDQGFVRLFSTKKSSRGSGGDDKVLAHHQLHENVVMDLDFSPDDSRLASASSDRRGNIMDMTTQTIAVTLAGGHWDSLRQVAFRPDGSSGNVIATSDRAGRVQIWDLRCSSLPSTCFSTLLHGGWRRDETLDVWPARTVNTIDNAHRRKTSCSTSLASITTLQWLPGHQSHLILTGSEANASIKLWDTRFIKPRRQAEDMPVSITAEPPTHQWRSYGITSMALSADALRLYAVCKDSTVYAYSTAHLKLGSAPELSSGTMRHRPTAAEGLGPILGFRHDALRVSSFYVKCAVRPAINGQRELLAVGSSESCAVLFPTDDRYVRNVWSQREHLPNNASNSAMTMTTTPSTPCTPSTSFSSSLMSSVPSPPISISRIGTALIRGHTREVTSLSWSCQGRLVSASDDFAVRHWQEDASCAHHLRQVGEFGGERHLSGWAEVGEDWDAAHDVADML</sequence>
<name>A0A2C5X9R0_9HYPO</name>
<dbReference type="Gene3D" id="2.130.10.10">
    <property type="entry name" value="YVTN repeat-like/Quinoprotein amine dehydrogenase"/>
    <property type="match status" value="3"/>
</dbReference>
<proteinExistence type="inferred from homology"/>
<feature type="repeat" description="WD" evidence="4">
    <location>
        <begin position="367"/>
        <end position="411"/>
    </location>
</feature>
<dbReference type="SUPFAM" id="SSF50978">
    <property type="entry name" value="WD40 repeat-like"/>
    <property type="match status" value="1"/>
</dbReference>